<reference evidence="1" key="1">
    <citation type="submission" date="2022-07" db="EMBL/GenBank/DDBJ databases">
        <title>Genome Sequence of Lecanicillium saksenae.</title>
        <authorList>
            <person name="Buettner E."/>
        </authorList>
    </citation>
    <scope>NUCLEOTIDE SEQUENCE</scope>
    <source>
        <strain evidence="1">VT-O1</strain>
    </source>
</reference>
<protein>
    <submittedName>
        <fullName evidence="1">Uncharacterized protein</fullName>
    </submittedName>
</protein>
<comment type="caution">
    <text evidence="1">The sequence shown here is derived from an EMBL/GenBank/DDBJ whole genome shotgun (WGS) entry which is preliminary data.</text>
</comment>
<dbReference type="EMBL" id="JANAKD010000173">
    <property type="protein sequence ID" value="KAJ3496636.1"/>
    <property type="molecule type" value="Genomic_DNA"/>
</dbReference>
<dbReference type="Proteomes" id="UP001148737">
    <property type="component" value="Unassembled WGS sequence"/>
</dbReference>
<keyword evidence="2" id="KW-1185">Reference proteome</keyword>
<accession>A0ACC1R2J7</accession>
<name>A0ACC1R2J7_9HYPO</name>
<evidence type="ECO:0000313" key="2">
    <source>
        <dbReference type="Proteomes" id="UP001148737"/>
    </source>
</evidence>
<evidence type="ECO:0000313" key="1">
    <source>
        <dbReference type="EMBL" id="KAJ3496636.1"/>
    </source>
</evidence>
<organism evidence="1 2">
    <name type="scientific">Lecanicillium saksenae</name>
    <dbReference type="NCBI Taxonomy" id="468837"/>
    <lineage>
        <taxon>Eukaryota</taxon>
        <taxon>Fungi</taxon>
        <taxon>Dikarya</taxon>
        <taxon>Ascomycota</taxon>
        <taxon>Pezizomycotina</taxon>
        <taxon>Sordariomycetes</taxon>
        <taxon>Hypocreomycetidae</taxon>
        <taxon>Hypocreales</taxon>
        <taxon>Cordycipitaceae</taxon>
        <taxon>Lecanicillium</taxon>
    </lineage>
</organism>
<gene>
    <name evidence="1" type="ORF">NLG97_g2515</name>
</gene>
<proteinExistence type="predicted"/>
<sequence>MSIPLQASIPLALRLKSEGKELDVARLVQTGSSSLGYTVDEFNFLRANAQQAESTALFADILRAIHLHPDWAQLHAFFSKRYSKREMFSDRELRKLVPPKEFTSYKEKKVTANFKTDPTLAGVARDIKDQLAVAGRTIRSGIIGSDPQPAAVGPAIGLALGAGAFMDLVYRDAYRGNAASKAHTAEQWANLWGDIADWVYEYDSTSLENGFIAGYSYKRGVTDADRRLIRPGDKIPKGYLATDAIDAADAIHSAFKQLATQPMEFYGMEWDFLELEMSPSLRQQFYARFGTKPADNLATRQRLFVEIFDSGPDVRPAELSAQHMCPVSLSGADWEAWLLQVKGGQVIIPATVFQASKMTASLLSLPRELIAYIVELLHQRNPRPLDVPVLDADRREPPNRKAVSALSKTCRELRVFGQAELFTAIRCDGKIRRAIWLIRTLIARPDLGARVREISLADLDRIEGNSWPRKVEKPKWMITAEDAEILNDALRRFDVRSLTNRHGEELEDGLLLSFEPVTKAKASSSITFLIEALSALAIVHSPNVELVALHADDWTLPELVTPSGTFDNLAEITWEPGPHGEMTKINGSMAWLLSAAPNLKRYHGFVLSDIDDGLFHAGVTDVVIGYSSLTDDCFSTLVKMFPNMTSFTFSADTAPMWSTYKEATPSEIVEELLPLRERLTSLYLDWGQSPAAQESDWDADEVRVSKLSQMVALKHLYITADDVYKSESEDESESESEEDEDEDDEADGDAQKKVKAEKPAKESQHVKFLRSMMPPNIETLTLWGIPRGFSMLQFADIAAVSYPKLKEIPASFHRRFSQHKQNSENESTGDLDSTNSGQFHWKASITGPDDSPYAGGIFQLDILFPTDYPFRQPKINFVTKIYHVNISENGIICLEFWMEKWQPAMQIATGNDVFPCYSDTPG</sequence>